<evidence type="ECO:0000256" key="1">
    <source>
        <dbReference type="ARBA" id="ARBA00004990"/>
    </source>
</evidence>
<dbReference type="STRING" id="156976.AK829_11720"/>
<evidence type="ECO:0000256" key="6">
    <source>
        <dbReference type="ARBA" id="ARBA00022741"/>
    </source>
</evidence>
<evidence type="ECO:0000256" key="7">
    <source>
        <dbReference type="ARBA" id="ARBA00022840"/>
    </source>
</evidence>
<dbReference type="GO" id="GO:0004592">
    <property type="term" value="F:pantoate-beta-alanine ligase activity"/>
    <property type="evidence" value="ECO:0007669"/>
    <property type="project" value="UniProtKB-EC"/>
</dbReference>
<evidence type="ECO:0000256" key="5">
    <source>
        <dbReference type="ARBA" id="ARBA00022655"/>
    </source>
</evidence>
<comment type="similarity">
    <text evidence="2">Belongs to the pantothenate synthetase family.</text>
</comment>
<dbReference type="PATRIC" id="fig|156976.3.peg.2369"/>
<comment type="pathway">
    <text evidence="1">Cofactor biosynthesis; (R)-pantothenate biosynthesis; (R)-pantothenate from (R)-pantoate and beta-alanine: step 1/1.</text>
</comment>
<dbReference type="InterPro" id="IPR042176">
    <property type="entry name" value="Pantoate_ligase_C"/>
</dbReference>
<dbReference type="UniPathway" id="UPA00028">
    <property type="reaction ID" value="UER00005"/>
</dbReference>
<name>A0A0K1RE35_9CORY</name>
<evidence type="ECO:0000313" key="10">
    <source>
        <dbReference type="Proteomes" id="UP000060016"/>
    </source>
</evidence>
<comment type="catalytic activity">
    <reaction evidence="8">
        <text>(R)-pantoate + beta-alanine + ATP = (R)-pantothenate + AMP + diphosphate + H(+)</text>
        <dbReference type="Rhea" id="RHEA:10912"/>
        <dbReference type="ChEBI" id="CHEBI:15378"/>
        <dbReference type="ChEBI" id="CHEBI:15980"/>
        <dbReference type="ChEBI" id="CHEBI:29032"/>
        <dbReference type="ChEBI" id="CHEBI:30616"/>
        <dbReference type="ChEBI" id="CHEBI:33019"/>
        <dbReference type="ChEBI" id="CHEBI:57966"/>
        <dbReference type="ChEBI" id="CHEBI:456215"/>
        <dbReference type="EC" id="6.3.2.1"/>
    </reaction>
</comment>
<dbReference type="InterPro" id="IPR003721">
    <property type="entry name" value="Pantoate_ligase"/>
</dbReference>
<dbReference type="GO" id="GO:0005524">
    <property type="term" value="F:ATP binding"/>
    <property type="evidence" value="ECO:0007669"/>
    <property type="project" value="UniProtKB-KW"/>
</dbReference>
<dbReference type="Pfam" id="PF02569">
    <property type="entry name" value="Pantoate_ligase"/>
    <property type="match status" value="1"/>
</dbReference>
<evidence type="ECO:0000313" key="9">
    <source>
        <dbReference type="EMBL" id="AKV59677.1"/>
    </source>
</evidence>
<dbReference type="SUPFAM" id="SSF52374">
    <property type="entry name" value="Nucleotidylyl transferase"/>
    <property type="match status" value="1"/>
</dbReference>
<keyword evidence="7" id="KW-0067">ATP-binding</keyword>
<dbReference type="GO" id="GO:0015940">
    <property type="term" value="P:pantothenate biosynthetic process"/>
    <property type="evidence" value="ECO:0007669"/>
    <property type="project" value="UniProtKB-UniPathway"/>
</dbReference>
<dbReference type="RefSeq" id="WP_052206132.1">
    <property type="nucleotide sequence ID" value="NZ_BAAAGW010000013.1"/>
</dbReference>
<dbReference type="Gene3D" id="3.30.1300.10">
    <property type="entry name" value="Pantoate-beta-alanine ligase, C-terminal domain"/>
    <property type="match status" value="1"/>
</dbReference>
<keyword evidence="10" id="KW-1185">Reference proteome</keyword>
<evidence type="ECO:0000256" key="4">
    <source>
        <dbReference type="ARBA" id="ARBA00022598"/>
    </source>
</evidence>
<evidence type="ECO:0000256" key="3">
    <source>
        <dbReference type="ARBA" id="ARBA00012219"/>
    </source>
</evidence>
<organism evidence="9 10">
    <name type="scientific">Corynebacterium riegelii</name>
    <dbReference type="NCBI Taxonomy" id="156976"/>
    <lineage>
        <taxon>Bacteria</taxon>
        <taxon>Bacillati</taxon>
        <taxon>Actinomycetota</taxon>
        <taxon>Actinomycetes</taxon>
        <taxon>Mycobacteriales</taxon>
        <taxon>Corynebacteriaceae</taxon>
        <taxon>Corynebacterium</taxon>
    </lineage>
</organism>
<dbReference type="KEGG" id="crie:AK829_11720"/>
<sequence>MAFEPGQAVVVTDEAHLAQYGRAFRKIGKKIALVVINSDVTGAHVELIRAAKSLLGAYTFVVFRGAEVPEAFAREEVDVVFHGPLAAEVAVATGLDHLEPADEVAREVAAILAAINLCHATDLVMGEKDFELLVAVQRAVSALRMEVLLHSLPTVRHPDGLAISVRNGLLLSDAHREAALALSAALTAGAHAAEHGADVVLETARGIFAAAGVEPVYLELRDLGFRPAPETGDVRLLAAIDVDGVHLIDNVGLPLGVGFKYAGQE</sequence>
<dbReference type="GO" id="GO:0005829">
    <property type="term" value="C:cytosol"/>
    <property type="evidence" value="ECO:0007669"/>
    <property type="project" value="TreeGrafter"/>
</dbReference>
<dbReference type="AlphaFoldDB" id="A0A0K1RE35"/>
<keyword evidence="5" id="KW-0566">Pantothenate biosynthesis</keyword>
<dbReference type="EMBL" id="CP012342">
    <property type="protein sequence ID" value="AKV59677.1"/>
    <property type="molecule type" value="Genomic_DNA"/>
</dbReference>
<keyword evidence="4 9" id="KW-0436">Ligase</keyword>
<accession>A0A0K1RE35</accession>
<dbReference type="EC" id="6.3.2.1" evidence="3"/>
<evidence type="ECO:0000256" key="8">
    <source>
        <dbReference type="ARBA" id="ARBA00048258"/>
    </source>
</evidence>
<keyword evidence="6" id="KW-0547">Nucleotide-binding</keyword>
<reference evidence="9 10" key="1">
    <citation type="submission" date="2015-08" db="EMBL/GenBank/DDBJ databases">
        <authorList>
            <person name="Babu N.S."/>
            <person name="Beckwith C.J."/>
            <person name="Beseler K.G."/>
            <person name="Brison A."/>
            <person name="Carone J.V."/>
            <person name="Caskin T.P."/>
            <person name="Diamond M."/>
            <person name="Durham M.E."/>
            <person name="Foxe J.M."/>
            <person name="Go M."/>
            <person name="Henderson B.A."/>
            <person name="Jones I.B."/>
            <person name="McGettigan J.A."/>
            <person name="Micheletti S.J."/>
            <person name="Nasrallah M.E."/>
            <person name="Ortiz D."/>
            <person name="Piller C.R."/>
            <person name="Privatt S.R."/>
            <person name="Schneider S.L."/>
            <person name="Sharp S."/>
            <person name="Smith T.C."/>
            <person name="Stanton J.D."/>
            <person name="Ullery H.E."/>
            <person name="Wilson R.J."/>
            <person name="Serrano M.G."/>
            <person name="Buck G."/>
            <person name="Lee V."/>
            <person name="Wang Y."/>
            <person name="Carvalho R."/>
            <person name="Voegtly L."/>
            <person name="Shi R."/>
            <person name="Duckworth R."/>
            <person name="Johnson A."/>
            <person name="Loviza R."/>
            <person name="Walstead R."/>
            <person name="Shah Z."/>
            <person name="Kiflezghi M."/>
            <person name="Wade K."/>
            <person name="Ball S.L."/>
            <person name="Bradley K.W."/>
            <person name="Asai D.J."/>
            <person name="Bowman C.A."/>
            <person name="Russell D.A."/>
            <person name="Pope W.H."/>
            <person name="Jacobs-Sera D."/>
            <person name="Hendrix R.W."/>
            <person name="Hatfull G.F."/>
        </authorList>
    </citation>
    <scope>NUCLEOTIDE SEQUENCE [LARGE SCALE GENOMIC DNA]</scope>
    <source>
        <strain evidence="9 10">PUDD_83A45</strain>
    </source>
</reference>
<proteinExistence type="inferred from homology"/>
<dbReference type="InterPro" id="IPR014729">
    <property type="entry name" value="Rossmann-like_a/b/a_fold"/>
</dbReference>
<dbReference type="Gene3D" id="3.40.50.620">
    <property type="entry name" value="HUPs"/>
    <property type="match status" value="1"/>
</dbReference>
<dbReference type="Proteomes" id="UP000060016">
    <property type="component" value="Chromosome"/>
</dbReference>
<dbReference type="PANTHER" id="PTHR21299:SF1">
    <property type="entry name" value="PANTOATE--BETA-ALANINE LIGASE"/>
    <property type="match status" value="1"/>
</dbReference>
<evidence type="ECO:0000256" key="2">
    <source>
        <dbReference type="ARBA" id="ARBA00009256"/>
    </source>
</evidence>
<dbReference type="PANTHER" id="PTHR21299">
    <property type="entry name" value="CYTIDYLATE KINASE/PANTOATE-BETA-ALANINE LIGASE"/>
    <property type="match status" value="1"/>
</dbReference>
<protein>
    <recommendedName>
        <fullName evidence="3">pantoate--beta-alanine ligase (AMP-forming)</fullName>
        <ecNumber evidence="3">6.3.2.1</ecNumber>
    </recommendedName>
</protein>
<gene>
    <name evidence="9" type="ORF">AK829_11720</name>
</gene>